<dbReference type="RefSeq" id="XP_022289936.1">
    <property type="nucleotide sequence ID" value="XM_022434228.1"/>
</dbReference>
<dbReference type="Proteomes" id="UP000694844">
    <property type="component" value="Chromosome 6"/>
</dbReference>
<dbReference type="PANTHER" id="PTHR31751:SF42">
    <property type="entry name" value="PROTEIN CBG10204"/>
    <property type="match status" value="1"/>
</dbReference>
<reference evidence="2" key="1">
    <citation type="submission" date="2025-08" db="UniProtKB">
        <authorList>
            <consortium name="RefSeq"/>
        </authorList>
    </citation>
    <scope>IDENTIFICATION</scope>
    <source>
        <tissue evidence="2">Whole sample</tissue>
    </source>
</reference>
<dbReference type="KEGG" id="cvn:111101650"/>
<sequence>MIGTESVCTKGHLSQWESQKCHNRMPWSNLLLAGAVVFSGINFSKCLRFLKHLNVPAICPSTFSRIQSAYVVPATLFTWDFHQTELLDQYQGRVVTLGGDARCDSPGFSAKFGSYTLMDLELGKVVDFQLVQSNEVAGSTHMEQEELKRGFQRLEDAGIHVQTLVTDRHGMVKKYMRTEHADKSHYFDVWHLAKGVSKKLETSAKKKDCQDIRLWTKSAVNHCYWVAASSGDNEEMKEQKWKSLVQHVANKHDACEYGELNGDRQWLREGSRAHKLFREVVESKFLLRDVPKLSPLHQTYSLEVFHSVVNSFAPKSTHFFYPAMMARLCVAALHFNENGQRHQAVTKDGDLQWKLSYPKRNKGEHAVVKPCKTSITYDYVDILKLNLVERRLQIPSYTAALSDGKTALGYQPPPLTSSYIPVNKEQLVTTRRTRFAR</sequence>
<accession>A0A8B8AEV2</accession>
<dbReference type="AlphaFoldDB" id="A0A8B8AEV2"/>
<gene>
    <name evidence="2" type="primary">LOC111101650</name>
</gene>
<name>A0A8B8AEV2_CRAVI</name>
<evidence type="ECO:0000313" key="1">
    <source>
        <dbReference type="Proteomes" id="UP000694844"/>
    </source>
</evidence>
<dbReference type="OrthoDB" id="6141328at2759"/>
<dbReference type="PANTHER" id="PTHR31751">
    <property type="entry name" value="SI:CH211-108C17.2-RELATED-RELATED"/>
    <property type="match status" value="1"/>
</dbReference>
<evidence type="ECO:0000313" key="2">
    <source>
        <dbReference type="RefSeq" id="XP_022289936.1"/>
    </source>
</evidence>
<organism evidence="1 2">
    <name type="scientific">Crassostrea virginica</name>
    <name type="common">Eastern oyster</name>
    <dbReference type="NCBI Taxonomy" id="6565"/>
    <lineage>
        <taxon>Eukaryota</taxon>
        <taxon>Metazoa</taxon>
        <taxon>Spiralia</taxon>
        <taxon>Lophotrochozoa</taxon>
        <taxon>Mollusca</taxon>
        <taxon>Bivalvia</taxon>
        <taxon>Autobranchia</taxon>
        <taxon>Pteriomorphia</taxon>
        <taxon>Ostreida</taxon>
        <taxon>Ostreoidea</taxon>
        <taxon>Ostreidae</taxon>
        <taxon>Crassostrea</taxon>
    </lineage>
</organism>
<keyword evidence="1" id="KW-1185">Reference proteome</keyword>
<protein>
    <submittedName>
        <fullName evidence="2">Uncharacterized protein LOC111101650</fullName>
    </submittedName>
</protein>
<dbReference type="GeneID" id="111101650"/>
<proteinExistence type="predicted"/>